<dbReference type="Proteomes" id="UP001578633">
    <property type="component" value="Chromosome 6"/>
</dbReference>
<dbReference type="GeneID" id="96086795"/>
<accession>A0ABR3UEN2</accession>
<dbReference type="EMBL" id="JBHGVX010000006">
    <property type="protein sequence ID" value="KAL1794657.1"/>
    <property type="molecule type" value="Genomic_DNA"/>
</dbReference>
<keyword evidence="3" id="KW-1185">Reference proteome</keyword>
<feature type="compositionally biased region" description="Basic and acidic residues" evidence="1">
    <location>
        <begin position="16"/>
        <end position="56"/>
    </location>
</feature>
<feature type="region of interest" description="Disordered" evidence="1">
    <location>
        <begin position="1"/>
        <end position="65"/>
    </location>
</feature>
<name>A0ABR3UEN2_9PLEO</name>
<evidence type="ECO:0000256" key="1">
    <source>
        <dbReference type="SAM" id="MobiDB-lite"/>
    </source>
</evidence>
<evidence type="ECO:0000313" key="3">
    <source>
        <dbReference type="Proteomes" id="UP001578633"/>
    </source>
</evidence>
<protein>
    <submittedName>
        <fullName evidence="2">Uncharacterized protein</fullName>
    </submittedName>
</protein>
<dbReference type="RefSeq" id="XP_069305241.1">
    <property type="nucleotide sequence ID" value="XM_069452607.1"/>
</dbReference>
<proteinExistence type="predicted"/>
<gene>
    <name evidence="2" type="ORF">ACET3X_006473</name>
</gene>
<sequence>MSGFKSFMRGESNPSQRHEDDHSRKDNFSRQDDYSRKDSRSGKDDYSRMQRYRAERDEAEQSLEELHEQTRKRILELERALQTEQETVKVIKLSAHELQKTKDTKQLVFGVQETDDVIRRRFESLLADIRTWASGFACTMGQELHLEAQMRSEYQQVAPSCETLDQLHAAVKSEKAKQDKKQKRHFIRGWTSCMMVKSLFRILDEQGNLGEDAGLPEEVLKAFERLENILWHKDDNVIPKRSFNDWRALTVHLLSEATEHPSRGERLHARSESAALKVMSLVHVWADADKVQDLTASLINIFQDALAFSQFLRQQRALWTPRLPTMLSRVGPLMFDAGCMKDDNLSDDEDDDRTGGAQNRLKSVLLVISPALYKRGTMDGAKFDSERAVVPARVTVATA</sequence>
<reference evidence="2 3" key="1">
    <citation type="submission" date="2024-09" db="EMBL/GenBank/DDBJ databases">
        <title>T2T genomes of carrot and Alternaria dauci and their utility for understanding host-pathogen interaction during carrot leaf blight disease.</title>
        <authorList>
            <person name="Liu W."/>
            <person name="Xu S."/>
            <person name="Ou C."/>
            <person name="Liu X."/>
            <person name="Zhuang F."/>
            <person name="Deng X.W."/>
        </authorList>
    </citation>
    <scope>NUCLEOTIDE SEQUENCE [LARGE SCALE GENOMIC DNA]</scope>
    <source>
        <strain evidence="2 3">A2016</strain>
    </source>
</reference>
<comment type="caution">
    <text evidence="2">The sequence shown here is derived from an EMBL/GenBank/DDBJ whole genome shotgun (WGS) entry which is preliminary data.</text>
</comment>
<organism evidence="2 3">
    <name type="scientific">Alternaria dauci</name>
    <dbReference type="NCBI Taxonomy" id="48095"/>
    <lineage>
        <taxon>Eukaryota</taxon>
        <taxon>Fungi</taxon>
        <taxon>Dikarya</taxon>
        <taxon>Ascomycota</taxon>
        <taxon>Pezizomycotina</taxon>
        <taxon>Dothideomycetes</taxon>
        <taxon>Pleosporomycetidae</taxon>
        <taxon>Pleosporales</taxon>
        <taxon>Pleosporineae</taxon>
        <taxon>Pleosporaceae</taxon>
        <taxon>Alternaria</taxon>
        <taxon>Alternaria sect. Porri</taxon>
    </lineage>
</organism>
<evidence type="ECO:0000313" key="2">
    <source>
        <dbReference type="EMBL" id="KAL1794657.1"/>
    </source>
</evidence>